<evidence type="ECO:0000313" key="2">
    <source>
        <dbReference type="Proteomes" id="UP000191931"/>
    </source>
</evidence>
<name>A0A1W1H4R0_9BACT</name>
<evidence type="ECO:0000313" key="1">
    <source>
        <dbReference type="EMBL" id="SLM27461.1"/>
    </source>
</evidence>
<reference evidence="1 2" key="1">
    <citation type="submission" date="2017-03" db="EMBL/GenBank/DDBJ databases">
        <authorList>
            <person name="Afonso C.L."/>
            <person name="Miller P.J."/>
            <person name="Scott M.A."/>
            <person name="Spackman E."/>
            <person name="Goraichik I."/>
            <person name="Dimitrov K.M."/>
            <person name="Suarez D.L."/>
            <person name="Swayne D.E."/>
        </authorList>
    </citation>
    <scope>NUCLEOTIDE SEQUENCE [LARGE SCALE GENOMIC DNA]</scope>
    <source>
        <strain evidence="1">PRJEB14757</strain>
    </source>
</reference>
<organism evidence="1 2">
    <name type="scientific">Desulfamplus magnetovallimortis</name>
    <dbReference type="NCBI Taxonomy" id="1246637"/>
    <lineage>
        <taxon>Bacteria</taxon>
        <taxon>Pseudomonadati</taxon>
        <taxon>Thermodesulfobacteriota</taxon>
        <taxon>Desulfobacteria</taxon>
        <taxon>Desulfobacterales</taxon>
        <taxon>Desulfobacteraceae</taxon>
        <taxon>Desulfamplus</taxon>
    </lineage>
</organism>
<dbReference type="STRING" id="1246637.MTBBW1_1010009"/>
<protein>
    <submittedName>
        <fullName evidence="1">Uncharacterized protein</fullName>
    </submittedName>
</protein>
<keyword evidence="2" id="KW-1185">Reference proteome</keyword>
<dbReference type="EMBL" id="FWEV01000004">
    <property type="protein sequence ID" value="SLM27461.1"/>
    <property type="molecule type" value="Genomic_DNA"/>
</dbReference>
<proteinExistence type="predicted"/>
<dbReference type="Proteomes" id="UP000191931">
    <property type="component" value="Unassembled WGS sequence"/>
</dbReference>
<dbReference type="OrthoDB" id="5616219at2"/>
<accession>A0A1W1H4R0</accession>
<gene>
    <name evidence="1" type="ORF">MTBBW1_1010009</name>
</gene>
<dbReference type="RefSeq" id="WP_080803679.1">
    <property type="nucleotide sequence ID" value="NZ_LT828544.1"/>
</dbReference>
<sequence length="75" mass="8917">MQTVEFESKSYNGIIEIPIIHKEWYDRPVKVILLTDTKLKNSSKDTDKSELIRFFNSFNADLTGYRFNRDEANER</sequence>
<dbReference type="AlphaFoldDB" id="A0A1W1H4R0"/>